<dbReference type="GO" id="GO:0016757">
    <property type="term" value="F:glycosyltransferase activity"/>
    <property type="evidence" value="ECO:0007669"/>
    <property type="project" value="UniProtKB-KW"/>
</dbReference>
<dbReference type="InterPro" id="IPR050194">
    <property type="entry name" value="Glycosyltransferase_grp1"/>
</dbReference>
<gene>
    <name evidence="3" type="ORF">V6243_04570</name>
</gene>
<sequence length="385" mass="42623">MERIAFVSETWHPEINGVAHTLSHLCDQLITRGCELQLVRPAPRDGSHEPQVAQELQVRGFRLPGYDTVQIGAPALRRLTALWRQHPPSVIYIATEGPLGVSALMVARRLGVPVVAGFHTNFDQYSTHYHLRALRPLVRQGLKHFHNAANLTLVPTRTQAATLAQQGFKHVRVVGRGLDCQRFSPVHRSEALRRQWGVGPQQPVALHVGRLAAEKNIELLIRSYEAMQAVQPDIALVLVGDGPLRERLEQRLPEAIFAGFQTGEALAAHYASADLFLFPSLSETFGNVVLEAMASGLAVVAFDYAAAAEVIRDDHQGLLAPCTQPDRFIEQAVEVCQRPARIARLGRAARVRVEPMAWSQVAEHFLACLRLAEEKPDARSQPSRL</sequence>
<dbReference type="Pfam" id="PF00534">
    <property type="entry name" value="Glycos_transf_1"/>
    <property type="match status" value="1"/>
</dbReference>
<accession>A0ABU9GCA1</accession>
<feature type="domain" description="Glycosyl transferase family 1" evidence="1">
    <location>
        <begin position="190"/>
        <end position="350"/>
    </location>
</feature>
<protein>
    <submittedName>
        <fullName evidence="3">Glycosyltransferase family 1 protein</fullName>
        <ecNumber evidence="3">2.4.-.-</ecNumber>
    </submittedName>
</protein>
<keyword evidence="4" id="KW-1185">Reference proteome</keyword>
<proteinExistence type="predicted"/>
<evidence type="ECO:0000313" key="3">
    <source>
        <dbReference type="EMBL" id="MEL0616096.1"/>
    </source>
</evidence>
<name>A0ABU9GCA1_COBMA</name>
<dbReference type="EC" id="2.4.-.-" evidence="3"/>
<dbReference type="CDD" id="cd03814">
    <property type="entry name" value="GT4-like"/>
    <property type="match status" value="1"/>
</dbReference>
<dbReference type="SUPFAM" id="SSF53756">
    <property type="entry name" value="UDP-Glycosyltransferase/glycogen phosphorylase"/>
    <property type="match status" value="1"/>
</dbReference>
<dbReference type="EMBL" id="JBAKAP010000004">
    <property type="protein sequence ID" value="MEL0616096.1"/>
    <property type="molecule type" value="Genomic_DNA"/>
</dbReference>
<dbReference type="PANTHER" id="PTHR45947">
    <property type="entry name" value="SULFOQUINOVOSYL TRANSFERASE SQD2"/>
    <property type="match status" value="1"/>
</dbReference>
<dbReference type="Proteomes" id="UP001378242">
    <property type="component" value="Unassembled WGS sequence"/>
</dbReference>
<evidence type="ECO:0000259" key="2">
    <source>
        <dbReference type="Pfam" id="PF13439"/>
    </source>
</evidence>
<dbReference type="RefSeq" id="WP_341541993.1">
    <property type="nucleotide sequence ID" value="NZ_JBAKAP010000004.1"/>
</dbReference>
<organism evidence="3 4">
    <name type="scientific">Cobetia marina</name>
    <name type="common">Deleya marina</name>
    <dbReference type="NCBI Taxonomy" id="28258"/>
    <lineage>
        <taxon>Bacteria</taxon>
        <taxon>Pseudomonadati</taxon>
        <taxon>Pseudomonadota</taxon>
        <taxon>Gammaproteobacteria</taxon>
        <taxon>Oceanospirillales</taxon>
        <taxon>Halomonadaceae</taxon>
        <taxon>Cobetia</taxon>
    </lineage>
</organism>
<comment type="caution">
    <text evidence="3">The sequence shown here is derived from an EMBL/GenBank/DDBJ whole genome shotgun (WGS) entry which is preliminary data.</text>
</comment>
<keyword evidence="3" id="KW-0808">Transferase</keyword>
<evidence type="ECO:0000313" key="4">
    <source>
        <dbReference type="Proteomes" id="UP001378242"/>
    </source>
</evidence>
<dbReference type="Gene3D" id="3.40.50.2000">
    <property type="entry name" value="Glycogen Phosphorylase B"/>
    <property type="match status" value="2"/>
</dbReference>
<keyword evidence="3" id="KW-0328">Glycosyltransferase</keyword>
<dbReference type="PANTHER" id="PTHR45947:SF3">
    <property type="entry name" value="SULFOQUINOVOSYL TRANSFERASE SQD2"/>
    <property type="match status" value="1"/>
</dbReference>
<dbReference type="InterPro" id="IPR001296">
    <property type="entry name" value="Glyco_trans_1"/>
</dbReference>
<dbReference type="InterPro" id="IPR028098">
    <property type="entry name" value="Glyco_trans_4-like_N"/>
</dbReference>
<dbReference type="Pfam" id="PF13439">
    <property type="entry name" value="Glyco_transf_4"/>
    <property type="match status" value="1"/>
</dbReference>
<reference evidence="3 4" key="1">
    <citation type="submission" date="2024-02" db="EMBL/GenBank/DDBJ databases">
        <title>Bacteria isolated from the canopy kelp, Nereocystis luetkeana.</title>
        <authorList>
            <person name="Pfister C.A."/>
            <person name="Younker I.T."/>
            <person name="Light S.H."/>
        </authorList>
    </citation>
    <scope>NUCLEOTIDE SEQUENCE [LARGE SCALE GENOMIC DNA]</scope>
    <source>
        <strain evidence="3 4">TI.5.07</strain>
    </source>
</reference>
<evidence type="ECO:0000259" key="1">
    <source>
        <dbReference type="Pfam" id="PF00534"/>
    </source>
</evidence>
<feature type="domain" description="Glycosyltransferase subfamily 4-like N-terminal" evidence="2">
    <location>
        <begin position="15"/>
        <end position="182"/>
    </location>
</feature>